<keyword evidence="2 6" id="KW-0479">Metal-binding</keyword>
<feature type="binding site" evidence="6">
    <location>
        <position position="43"/>
    </location>
    <ligand>
        <name>Ca(2+)</name>
        <dbReference type="ChEBI" id="CHEBI:29108"/>
        <label>3</label>
    </ligand>
</feature>
<dbReference type="GO" id="GO:0008270">
    <property type="term" value="F:zinc ion binding"/>
    <property type="evidence" value="ECO:0007669"/>
    <property type="project" value="InterPro"/>
</dbReference>
<dbReference type="SUPFAM" id="SSF55486">
    <property type="entry name" value="Metalloproteases ('zincins'), catalytic domain"/>
    <property type="match status" value="1"/>
</dbReference>
<feature type="region of interest" description="Disordered" evidence="7">
    <location>
        <begin position="1"/>
        <end position="24"/>
    </location>
</feature>
<keyword evidence="6" id="KW-0106">Calcium</keyword>
<dbReference type="InterPro" id="IPR001818">
    <property type="entry name" value="Pept_M10_metallopeptidase"/>
</dbReference>
<proteinExistence type="predicted"/>
<dbReference type="AlphaFoldDB" id="A0AAD5IFQ3"/>
<dbReference type="InterPro" id="IPR006026">
    <property type="entry name" value="Peptidase_Metallo"/>
</dbReference>
<feature type="binding site" evidence="6">
    <location>
        <position position="100"/>
    </location>
    <ligand>
        <name>Zn(2+)</name>
        <dbReference type="ChEBI" id="CHEBI:29105"/>
        <label>2</label>
        <note>catalytic</note>
    </ligand>
</feature>
<comment type="caution">
    <text evidence="9">The sequence shown here is derived from an EMBL/GenBank/DDBJ whole genome shotgun (WGS) entry which is preliminary data.</text>
</comment>
<evidence type="ECO:0000256" key="1">
    <source>
        <dbReference type="ARBA" id="ARBA00022670"/>
    </source>
</evidence>
<evidence type="ECO:0000256" key="3">
    <source>
        <dbReference type="ARBA" id="ARBA00022801"/>
    </source>
</evidence>
<comment type="cofactor">
    <cofactor evidence="6">
        <name>Zn(2+)</name>
        <dbReference type="ChEBI" id="CHEBI:29105"/>
    </cofactor>
    <text evidence="6">Binds 2 Zn(2+) ions per subunit.</text>
</comment>
<feature type="binding site" evidence="6">
    <location>
        <position position="106"/>
    </location>
    <ligand>
        <name>Zn(2+)</name>
        <dbReference type="ChEBI" id="CHEBI:29105"/>
        <label>2</label>
        <note>catalytic</note>
    </ligand>
</feature>
<feature type="domain" description="Peptidase metallopeptidase" evidence="8">
    <location>
        <begin position="4"/>
        <end position="137"/>
    </location>
</feature>
<feature type="binding site" evidence="6">
    <location>
        <position position="50"/>
    </location>
    <ligand>
        <name>Zn(2+)</name>
        <dbReference type="ChEBI" id="CHEBI:29105"/>
        <label>1</label>
    </ligand>
</feature>
<name>A0AAD5IFQ3_ACENE</name>
<dbReference type="Proteomes" id="UP001064489">
    <property type="component" value="Chromosome 2"/>
</dbReference>
<dbReference type="PANTHER" id="PTHR10201:SF272">
    <property type="entry name" value="METALLOENDOPROTEINASE 5-MMP"/>
    <property type="match status" value="1"/>
</dbReference>
<dbReference type="InterPro" id="IPR024079">
    <property type="entry name" value="MetalloPept_cat_dom_sf"/>
</dbReference>
<reference evidence="9" key="2">
    <citation type="submission" date="2023-02" db="EMBL/GenBank/DDBJ databases">
        <authorList>
            <person name="Swenson N.G."/>
            <person name="Wegrzyn J.L."/>
            <person name="Mcevoy S.L."/>
        </authorList>
    </citation>
    <scope>NUCLEOTIDE SEQUENCE</scope>
    <source>
        <strain evidence="9">91603</strain>
        <tissue evidence="9">Leaf</tissue>
    </source>
</reference>
<keyword evidence="1" id="KW-0645">Protease</keyword>
<dbReference type="PANTHER" id="PTHR10201">
    <property type="entry name" value="MATRIX METALLOPROTEINASE"/>
    <property type="match status" value="1"/>
</dbReference>
<dbReference type="GO" id="GO:0031012">
    <property type="term" value="C:extracellular matrix"/>
    <property type="evidence" value="ECO:0007669"/>
    <property type="project" value="InterPro"/>
</dbReference>
<feature type="active site" evidence="5">
    <location>
        <position position="97"/>
    </location>
</feature>
<feature type="binding site" evidence="6">
    <location>
        <position position="42"/>
    </location>
    <ligand>
        <name>Ca(2+)</name>
        <dbReference type="ChEBI" id="CHEBI:29108"/>
        <label>3</label>
    </ligand>
</feature>
<feature type="binding site" evidence="6">
    <location>
        <position position="60"/>
    </location>
    <ligand>
        <name>Zn(2+)</name>
        <dbReference type="ChEBI" id="CHEBI:29105"/>
        <label>1</label>
    </ligand>
</feature>
<comment type="cofactor">
    <cofactor evidence="6">
        <name>Ca(2+)</name>
        <dbReference type="ChEBI" id="CHEBI:29108"/>
    </cofactor>
    <text evidence="6">Can bind about 5 Ca(2+) ions per subunit.</text>
</comment>
<evidence type="ECO:0000256" key="7">
    <source>
        <dbReference type="SAM" id="MobiDB-lite"/>
    </source>
</evidence>
<evidence type="ECO:0000256" key="4">
    <source>
        <dbReference type="ARBA" id="ARBA00022833"/>
    </source>
</evidence>
<dbReference type="GO" id="GO:0004222">
    <property type="term" value="F:metalloendopeptidase activity"/>
    <property type="evidence" value="ECO:0007669"/>
    <property type="project" value="InterPro"/>
</dbReference>
<dbReference type="GO" id="GO:0030198">
    <property type="term" value="P:extracellular matrix organization"/>
    <property type="evidence" value="ECO:0007669"/>
    <property type="project" value="TreeGrafter"/>
</dbReference>
<keyword evidence="4 6" id="KW-0862">Zinc</keyword>
<keyword evidence="3" id="KW-0378">Hydrolase</keyword>
<dbReference type="Gene3D" id="3.40.390.10">
    <property type="entry name" value="Collagenase (Catalytic Domain)"/>
    <property type="match status" value="1"/>
</dbReference>
<organism evidence="9 10">
    <name type="scientific">Acer negundo</name>
    <name type="common">Box elder</name>
    <dbReference type="NCBI Taxonomy" id="4023"/>
    <lineage>
        <taxon>Eukaryota</taxon>
        <taxon>Viridiplantae</taxon>
        <taxon>Streptophyta</taxon>
        <taxon>Embryophyta</taxon>
        <taxon>Tracheophyta</taxon>
        <taxon>Spermatophyta</taxon>
        <taxon>Magnoliopsida</taxon>
        <taxon>eudicotyledons</taxon>
        <taxon>Gunneridae</taxon>
        <taxon>Pentapetalae</taxon>
        <taxon>rosids</taxon>
        <taxon>malvids</taxon>
        <taxon>Sapindales</taxon>
        <taxon>Sapindaceae</taxon>
        <taxon>Hippocastanoideae</taxon>
        <taxon>Acereae</taxon>
        <taxon>Acer</taxon>
    </lineage>
</organism>
<dbReference type="Pfam" id="PF00413">
    <property type="entry name" value="Peptidase_M10"/>
    <property type="match status" value="1"/>
</dbReference>
<feature type="binding site" evidence="6">
    <location>
        <position position="114"/>
    </location>
    <ligand>
        <name>Zn(2+)</name>
        <dbReference type="ChEBI" id="CHEBI:29105"/>
        <label>2</label>
        <note>catalytic</note>
    </ligand>
</feature>
<evidence type="ECO:0000313" key="9">
    <source>
        <dbReference type="EMBL" id="KAI9161960.1"/>
    </source>
</evidence>
<dbReference type="SMART" id="SM00235">
    <property type="entry name" value="ZnMc"/>
    <property type="match status" value="1"/>
</dbReference>
<feature type="binding site" evidence="6">
    <location>
        <position position="65"/>
    </location>
    <ligand>
        <name>Ca(2+)</name>
        <dbReference type="ChEBI" id="CHEBI:29108"/>
        <label>3</label>
    </ligand>
</feature>
<evidence type="ECO:0000256" key="2">
    <source>
        <dbReference type="ARBA" id="ARBA00022723"/>
    </source>
</evidence>
<evidence type="ECO:0000256" key="6">
    <source>
        <dbReference type="PIRSR" id="PIRSR621190-2"/>
    </source>
</evidence>
<feature type="binding site" evidence="6">
    <location>
        <position position="96"/>
    </location>
    <ligand>
        <name>Zn(2+)</name>
        <dbReference type="ChEBI" id="CHEBI:29105"/>
        <label>2</label>
        <note>catalytic</note>
    </ligand>
</feature>
<dbReference type="GO" id="GO:0006508">
    <property type="term" value="P:proteolysis"/>
    <property type="evidence" value="ECO:0007669"/>
    <property type="project" value="UniProtKB-KW"/>
</dbReference>
<sequence length="138" mass="14952">MDGIQSLYGANPDSSESSPSSHAQKLFRGTPAVSRWCGHAFDGVLGELAHAYAPLFGWFHFENDENWVVHQGDQPGHNSKGPAILIAIDLESVAIHEIGHLLGLGHSVDQNAIMFPTLTNGVRKIELQKDDVDGIQSL</sequence>
<evidence type="ECO:0000313" key="10">
    <source>
        <dbReference type="Proteomes" id="UP001064489"/>
    </source>
</evidence>
<feature type="binding site" evidence="6">
    <location>
        <position position="65"/>
    </location>
    <ligand>
        <name>Ca(2+)</name>
        <dbReference type="ChEBI" id="CHEBI:29108"/>
        <label>1</label>
    </ligand>
</feature>
<evidence type="ECO:0000259" key="8">
    <source>
        <dbReference type="SMART" id="SM00235"/>
    </source>
</evidence>
<dbReference type="InterPro" id="IPR021190">
    <property type="entry name" value="Pept_M10A"/>
</dbReference>
<keyword evidence="10" id="KW-1185">Reference proteome</keyword>
<evidence type="ECO:0000256" key="5">
    <source>
        <dbReference type="PIRSR" id="PIRSR621190-1"/>
    </source>
</evidence>
<reference evidence="9" key="1">
    <citation type="journal article" date="2022" name="Plant J.">
        <title>Strategies of tolerance reflected in two North American maple genomes.</title>
        <authorList>
            <person name="McEvoy S.L."/>
            <person name="Sezen U.U."/>
            <person name="Trouern-Trend A."/>
            <person name="McMahon S.M."/>
            <person name="Schaberg P.G."/>
            <person name="Yang J."/>
            <person name="Wegrzyn J.L."/>
            <person name="Swenson N.G."/>
        </authorList>
    </citation>
    <scope>NUCLEOTIDE SEQUENCE</scope>
    <source>
        <strain evidence="9">91603</strain>
    </source>
</reference>
<dbReference type="GO" id="GO:0030574">
    <property type="term" value="P:collagen catabolic process"/>
    <property type="evidence" value="ECO:0007669"/>
    <property type="project" value="TreeGrafter"/>
</dbReference>
<accession>A0AAD5IFQ3</accession>
<dbReference type="EMBL" id="JAJSOW010000106">
    <property type="protein sequence ID" value="KAI9161960.1"/>
    <property type="molecule type" value="Genomic_DNA"/>
</dbReference>
<gene>
    <name evidence="9" type="ORF">LWI28_022374</name>
</gene>
<protein>
    <recommendedName>
        <fullName evidence="8">Peptidase metallopeptidase domain-containing protein</fullName>
    </recommendedName>
</protein>
<dbReference type="PRINTS" id="PR00138">
    <property type="entry name" value="MATRIXIN"/>
</dbReference>